<protein>
    <submittedName>
        <fullName evidence="1">Uncharacterized protein</fullName>
    </submittedName>
</protein>
<reference evidence="1" key="1">
    <citation type="journal article" date="2014" name="Int. J. Syst. Evol. Microbiol.">
        <title>Complete genome sequence of Corynebacterium casei LMG S-19264T (=DSM 44701T), isolated from a smear-ripened cheese.</title>
        <authorList>
            <consortium name="US DOE Joint Genome Institute (JGI-PGF)"/>
            <person name="Walter F."/>
            <person name="Albersmeier A."/>
            <person name="Kalinowski J."/>
            <person name="Ruckert C."/>
        </authorList>
    </citation>
    <scope>NUCLEOTIDE SEQUENCE</scope>
    <source>
        <strain evidence="1">CGMCC 1.12408</strain>
    </source>
</reference>
<evidence type="ECO:0000313" key="2">
    <source>
        <dbReference type="Proteomes" id="UP000613512"/>
    </source>
</evidence>
<sequence>MTVGSKVVWENPNGGETVTTIIKAEKNEELVISLYLSRWEVQLNEGDVAYRYKLKEQDGGTI</sequence>
<dbReference type="Proteomes" id="UP000613512">
    <property type="component" value="Unassembled WGS sequence"/>
</dbReference>
<evidence type="ECO:0000313" key="1">
    <source>
        <dbReference type="EMBL" id="GGA79409.1"/>
    </source>
</evidence>
<name>A0A916WA34_9BACI</name>
<dbReference type="EMBL" id="BMEY01000011">
    <property type="protein sequence ID" value="GGA79409.1"/>
    <property type="molecule type" value="Genomic_DNA"/>
</dbReference>
<keyword evidence="2" id="KW-1185">Reference proteome</keyword>
<dbReference type="AlphaFoldDB" id="A0A916WA34"/>
<organism evidence="1 2">
    <name type="scientific">Ornithinibacillus halotolerans</name>
    <dbReference type="NCBI Taxonomy" id="1274357"/>
    <lineage>
        <taxon>Bacteria</taxon>
        <taxon>Bacillati</taxon>
        <taxon>Bacillota</taxon>
        <taxon>Bacilli</taxon>
        <taxon>Bacillales</taxon>
        <taxon>Bacillaceae</taxon>
        <taxon>Ornithinibacillus</taxon>
    </lineage>
</organism>
<dbReference type="RefSeq" id="WP_229740732.1">
    <property type="nucleotide sequence ID" value="NZ_BMEY01000011.1"/>
</dbReference>
<accession>A0A916WA34</accession>
<gene>
    <name evidence="1" type="ORF">GCM10008025_23520</name>
</gene>
<proteinExistence type="predicted"/>
<reference evidence="1" key="2">
    <citation type="submission" date="2020-09" db="EMBL/GenBank/DDBJ databases">
        <authorList>
            <person name="Sun Q."/>
            <person name="Zhou Y."/>
        </authorList>
    </citation>
    <scope>NUCLEOTIDE SEQUENCE</scope>
    <source>
        <strain evidence="1">CGMCC 1.12408</strain>
    </source>
</reference>
<comment type="caution">
    <text evidence="1">The sequence shown here is derived from an EMBL/GenBank/DDBJ whole genome shotgun (WGS) entry which is preliminary data.</text>
</comment>